<evidence type="ECO:0000313" key="2">
    <source>
        <dbReference type="EMBL" id="GAB56257.1"/>
    </source>
</evidence>
<reference evidence="2 3" key="2">
    <citation type="journal article" date="2017" name="Antonie Van Leeuwenhoek">
        <title>Rhizobium rhizosphaerae sp. nov., a novel species isolated from rice rhizosphere.</title>
        <authorList>
            <person name="Zhao J.J."/>
            <person name="Zhang J."/>
            <person name="Zhang R.J."/>
            <person name="Zhang C.W."/>
            <person name="Yin H.Q."/>
            <person name="Zhang X.X."/>
        </authorList>
    </citation>
    <scope>NUCLEOTIDE SEQUENCE [LARGE SCALE GENOMIC DNA]</scope>
    <source>
        <strain evidence="2 3">ACAM 611</strain>
    </source>
</reference>
<evidence type="ECO:0000313" key="3">
    <source>
        <dbReference type="Proteomes" id="UP000053586"/>
    </source>
</evidence>
<name>H5TD80_9ALTE</name>
<proteinExistence type="predicted"/>
<organism evidence="2 3">
    <name type="scientific">Glaciecola punicea ACAM 611</name>
    <dbReference type="NCBI Taxonomy" id="1121923"/>
    <lineage>
        <taxon>Bacteria</taxon>
        <taxon>Pseudomonadati</taxon>
        <taxon>Pseudomonadota</taxon>
        <taxon>Gammaproteobacteria</taxon>
        <taxon>Alteromonadales</taxon>
        <taxon>Alteromonadaceae</taxon>
        <taxon>Glaciecola</taxon>
    </lineage>
</organism>
<protein>
    <submittedName>
        <fullName evidence="2">Uncharacterized protein</fullName>
    </submittedName>
</protein>
<keyword evidence="3" id="KW-1185">Reference proteome</keyword>
<dbReference type="EMBL" id="BAET01000025">
    <property type="protein sequence ID" value="GAB56257.1"/>
    <property type="molecule type" value="Genomic_DNA"/>
</dbReference>
<dbReference type="AlphaFoldDB" id="H5TD80"/>
<keyword evidence="1" id="KW-0472">Membrane</keyword>
<feature type="transmembrane region" description="Helical" evidence="1">
    <location>
        <begin position="6"/>
        <end position="28"/>
    </location>
</feature>
<accession>H5TD80</accession>
<keyword evidence="1" id="KW-0812">Transmembrane</keyword>
<evidence type="ECO:0000256" key="1">
    <source>
        <dbReference type="SAM" id="Phobius"/>
    </source>
</evidence>
<gene>
    <name evidence="2" type="ORF">GPUN_2142</name>
</gene>
<dbReference type="Proteomes" id="UP000053586">
    <property type="component" value="Unassembled WGS sequence"/>
</dbReference>
<sequence>MLVQVNLLSLLLSPVLFFIVGSVLFLLLTHLKMIRTKA</sequence>
<comment type="caution">
    <text evidence="2">The sequence shown here is derived from an EMBL/GenBank/DDBJ whole genome shotgun (WGS) entry which is preliminary data.</text>
</comment>
<keyword evidence="1" id="KW-1133">Transmembrane helix</keyword>
<reference evidence="2 3" key="1">
    <citation type="journal article" date="2012" name="J. Bacteriol.">
        <title>Genome sequence of proteorhodopsin-containing sea ice bacterium Glaciecola punicea ACAM 611T.</title>
        <authorList>
            <person name="Qin Q.-L."/>
            <person name="Xie B.-B."/>
            <person name="Shu Y.-L."/>
            <person name="Rong J.-C."/>
            <person name="Zhao D.-L."/>
            <person name="Zhang X.-Y."/>
            <person name="Chen X.-L."/>
            <person name="Zhou B.-C."/>
            <person name="Zhanga Y.-Z."/>
        </authorList>
    </citation>
    <scope>NUCLEOTIDE SEQUENCE [LARGE SCALE GENOMIC DNA]</scope>
    <source>
        <strain evidence="2 3">ACAM 611</strain>
    </source>
</reference>